<evidence type="ECO:0000313" key="5">
    <source>
        <dbReference type="RefSeq" id="XP_026689280.1"/>
    </source>
</evidence>
<feature type="region of interest" description="Disordered" evidence="1">
    <location>
        <begin position="247"/>
        <end position="271"/>
    </location>
</feature>
<name>A0A1S3DTC9_DIACI</name>
<feature type="compositionally biased region" description="Low complexity" evidence="1">
    <location>
        <begin position="247"/>
        <end position="265"/>
    </location>
</feature>
<dbReference type="PaxDb" id="121845-A0A1S3DTC9"/>
<evidence type="ECO:0000313" key="3">
    <source>
        <dbReference type="Proteomes" id="UP000079169"/>
    </source>
</evidence>
<evidence type="ECO:0000313" key="4">
    <source>
        <dbReference type="RefSeq" id="XP_008487600.2"/>
    </source>
</evidence>
<sequence length="395" mass="43488">MKEHRTKALRVTTTNAITSKKDDNNDLFGTLLQLELACLPSPGDLSTSTSTSSSSSSYCRLCHRRHHQYKPPDGASTVLQECSSCRNLPTFQFSDSDTFKFKRDSSLIGSNCSCPPCPLFSKLASRASGLSPLHALFAGDTLDNWEDILEQVRLIVETPHWLSCTDGEGNTPLLAGGRKLLKLGEFAKAEELARILLDAGSLPDDSNAEGRTLLAYSVTHMDESIQLSRLLINAGASVWPNNVDAASESSSTSAASTSSSTSSSALDIPTTPPPDSIFTSYLRAVMRKRKLDDACFQTLSLIAQAMGEQPIRMHAHVMRTMFDHARCVRVLGPVFLQMKLSMSQHWCQPQSLQTLCRTAFRSEAMRTKQKLNRESLQQIGLPLPLQKFVLYELTL</sequence>
<protein>
    <submittedName>
        <fullName evidence="4 5">Uncharacterized protein LOC103524366</fullName>
    </submittedName>
</protein>
<dbReference type="Proteomes" id="UP000079169">
    <property type="component" value="Unplaced"/>
</dbReference>
<dbReference type="AlphaFoldDB" id="A0A1S3DTC9"/>
<feature type="domain" description="SOCS box" evidence="2">
    <location>
        <begin position="349"/>
        <end position="392"/>
    </location>
</feature>
<dbReference type="InterPro" id="IPR001496">
    <property type="entry name" value="SOCS_box"/>
</dbReference>
<dbReference type="Gene3D" id="1.25.40.20">
    <property type="entry name" value="Ankyrin repeat-containing domain"/>
    <property type="match status" value="1"/>
</dbReference>
<dbReference type="RefSeq" id="XP_008487600.2">
    <property type="nucleotide sequence ID" value="XM_008489378.3"/>
</dbReference>
<dbReference type="RefSeq" id="XP_026689280.1">
    <property type="nucleotide sequence ID" value="XM_026833479.1"/>
</dbReference>
<evidence type="ECO:0000256" key="1">
    <source>
        <dbReference type="SAM" id="MobiDB-lite"/>
    </source>
</evidence>
<dbReference type="SMART" id="SM00969">
    <property type="entry name" value="SOCS_box"/>
    <property type="match status" value="1"/>
</dbReference>
<proteinExistence type="predicted"/>
<dbReference type="KEGG" id="dci:103524366"/>
<dbReference type="GeneID" id="103524366"/>
<reference evidence="4 5" key="1">
    <citation type="submission" date="2025-04" db="UniProtKB">
        <authorList>
            <consortium name="RefSeq"/>
        </authorList>
    </citation>
    <scope>IDENTIFICATION</scope>
</reference>
<organism evidence="3 4">
    <name type="scientific">Diaphorina citri</name>
    <name type="common">Asian citrus psyllid</name>
    <dbReference type="NCBI Taxonomy" id="121845"/>
    <lineage>
        <taxon>Eukaryota</taxon>
        <taxon>Metazoa</taxon>
        <taxon>Ecdysozoa</taxon>
        <taxon>Arthropoda</taxon>
        <taxon>Hexapoda</taxon>
        <taxon>Insecta</taxon>
        <taxon>Pterygota</taxon>
        <taxon>Neoptera</taxon>
        <taxon>Paraneoptera</taxon>
        <taxon>Hemiptera</taxon>
        <taxon>Sternorrhyncha</taxon>
        <taxon>Psylloidea</taxon>
        <taxon>Psyllidae</taxon>
        <taxon>Diaphorininae</taxon>
        <taxon>Diaphorina</taxon>
    </lineage>
</organism>
<keyword evidence="3" id="KW-1185">Reference proteome</keyword>
<gene>
    <name evidence="4 5" type="primary">LOC103524366</name>
</gene>
<evidence type="ECO:0000259" key="2">
    <source>
        <dbReference type="SMART" id="SM00969"/>
    </source>
</evidence>
<dbReference type="InterPro" id="IPR036770">
    <property type="entry name" value="Ankyrin_rpt-contain_sf"/>
</dbReference>
<accession>A0A1S3DTC9</accession>